<dbReference type="AlphaFoldDB" id="K1RJY4"/>
<proteinExistence type="predicted"/>
<sequence length="70" mass="8060">PIIACMHYPPILKGNTNNEFTKVLEKYNVKKCIYGHLHGKSQINAEEGIFNNIEYKLVSCNYTNFALQKI</sequence>
<feature type="non-terminal residue" evidence="1">
    <location>
        <position position="1"/>
    </location>
</feature>
<dbReference type="Gene3D" id="3.60.21.10">
    <property type="match status" value="1"/>
</dbReference>
<evidence type="ECO:0000313" key="1">
    <source>
        <dbReference type="EMBL" id="EKC48912.1"/>
    </source>
</evidence>
<reference evidence="1" key="1">
    <citation type="journal article" date="2013" name="Environ. Microbiol.">
        <title>Microbiota from the distal guts of lean and obese adolescents exhibit partial functional redundancy besides clear differences in community structure.</title>
        <authorList>
            <person name="Ferrer M."/>
            <person name="Ruiz A."/>
            <person name="Lanza F."/>
            <person name="Haange S.B."/>
            <person name="Oberbach A."/>
            <person name="Till H."/>
            <person name="Bargiela R."/>
            <person name="Campoy C."/>
            <person name="Segura M.T."/>
            <person name="Richter M."/>
            <person name="von Bergen M."/>
            <person name="Seifert J."/>
            <person name="Suarez A."/>
        </authorList>
    </citation>
    <scope>NUCLEOTIDE SEQUENCE</scope>
</reference>
<comment type="caution">
    <text evidence="1">The sequence shown here is derived from an EMBL/GenBank/DDBJ whole genome shotgun (WGS) entry which is preliminary data.</text>
</comment>
<organism evidence="1">
    <name type="scientific">human gut metagenome</name>
    <dbReference type="NCBI Taxonomy" id="408170"/>
    <lineage>
        <taxon>unclassified sequences</taxon>
        <taxon>metagenomes</taxon>
        <taxon>organismal metagenomes</taxon>
    </lineage>
</organism>
<keyword evidence="1" id="KW-0378">Hydrolase</keyword>
<dbReference type="GO" id="GO:0016787">
    <property type="term" value="F:hydrolase activity"/>
    <property type="evidence" value="ECO:0007669"/>
    <property type="project" value="UniProtKB-KW"/>
</dbReference>
<dbReference type="SUPFAM" id="SSF56300">
    <property type="entry name" value="Metallo-dependent phosphatases"/>
    <property type="match status" value="1"/>
</dbReference>
<accession>K1RJY4</accession>
<name>K1RJY4_9ZZZZ</name>
<protein>
    <submittedName>
        <fullName evidence="1">Phoshohydrolase</fullName>
    </submittedName>
</protein>
<dbReference type="EMBL" id="AJWZ01010283">
    <property type="protein sequence ID" value="EKC48912.1"/>
    <property type="molecule type" value="Genomic_DNA"/>
</dbReference>
<dbReference type="InterPro" id="IPR029052">
    <property type="entry name" value="Metallo-depent_PP-like"/>
</dbReference>
<gene>
    <name evidence="1" type="ORF">OBE_14917</name>
</gene>